<dbReference type="AlphaFoldDB" id="A0A8J3AVR9"/>
<dbReference type="InterPro" id="IPR049492">
    <property type="entry name" value="BD-FAE-like_dom"/>
</dbReference>
<dbReference type="InterPro" id="IPR029058">
    <property type="entry name" value="AB_hydrolase_fold"/>
</dbReference>
<dbReference type="PANTHER" id="PTHR48081:SF33">
    <property type="entry name" value="KYNURENINE FORMAMIDASE"/>
    <property type="match status" value="1"/>
</dbReference>
<dbReference type="EMBL" id="BMDI01000002">
    <property type="protein sequence ID" value="GGI20102.1"/>
    <property type="molecule type" value="Genomic_DNA"/>
</dbReference>
<dbReference type="Pfam" id="PF20434">
    <property type="entry name" value="BD-FAE"/>
    <property type="match status" value="1"/>
</dbReference>
<evidence type="ECO:0000259" key="2">
    <source>
        <dbReference type="Pfam" id="PF20434"/>
    </source>
</evidence>
<comment type="caution">
    <text evidence="3">The sequence shown here is derived from an EMBL/GenBank/DDBJ whole genome shotgun (WGS) entry which is preliminary data.</text>
</comment>
<evidence type="ECO:0000313" key="3">
    <source>
        <dbReference type="EMBL" id="GGI20102.1"/>
    </source>
</evidence>
<keyword evidence="4" id="KW-1185">Reference proteome</keyword>
<dbReference type="SUPFAM" id="SSF53474">
    <property type="entry name" value="alpha/beta-Hydrolases"/>
    <property type="match status" value="1"/>
</dbReference>
<evidence type="ECO:0000256" key="1">
    <source>
        <dbReference type="ARBA" id="ARBA00022801"/>
    </source>
</evidence>
<dbReference type="PANTHER" id="PTHR48081">
    <property type="entry name" value="AB HYDROLASE SUPERFAMILY PROTEIN C4A8.06C"/>
    <property type="match status" value="1"/>
</dbReference>
<protein>
    <submittedName>
        <fullName evidence="3">Esterase</fullName>
    </submittedName>
</protein>
<evidence type="ECO:0000313" key="4">
    <source>
        <dbReference type="Proteomes" id="UP000642180"/>
    </source>
</evidence>
<dbReference type="Gene3D" id="3.40.50.1820">
    <property type="entry name" value="alpha/beta hydrolase"/>
    <property type="match status" value="1"/>
</dbReference>
<name>A0A8J3AVR9_9BURK</name>
<dbReference type="InterPro" id="IPR050300">
    <property type="entry name" value="GDXG_lipolytic_enzyme"/>
</dbReference>
<dbReference type="RefSeq" id="WP_188381432.1">
    <property type="nucleotide sequence ID" value="NZ_BMDI01000002.1"/>
</dbReference>
<keyword evidence="1" id="KW-0378">Hydrolase</keyword>
<dbReference type="Proteomes" id="UP000642180">
    <property type="component" value="Unassembled WGS sequence"/>
</dbReference>
<sequence>MSEAAIYRGMDKATLDAAYNNSKGVTNSSELLADFDQRSAALRAAYPQHLDLRFGPAERNRVDYFPADKPGPLMVFIHGGYWQMRAKETFSFLAAGPLAHGFHVAMIGYTLAPEQTLSGIVDEVRLGIRWLREHVSELGGDTQQMILSGWSAGGHLTAMCLDEPGIVAGVAISGLFDLEPIRLSYVNDKLRLSDAEVVSMSPAKQALSAKPLLITYGTGELSGLQDQSTLFAKLRKGLPGNLLPIEGANHFTILDQLADPQGAITQALVTLNRSTA</sequence>
<dbReference type="GO" id="GO:0016787">
    <property type="term" value="F:hydrolase activity"/>
    <property type="evidence" value="ECO:0007669"/>
    <property type="project" value="UniProtKB-KW"/>
</dbReference>
<gene>
    <name evidence="3" type="ORF">GCM10008066_22350</name>
</gene>
<feature type="domain" description="BD-FAE-like" evidence="2">
    <location>
        <begin position="68"/>
        <end position="159"/>
    </location>
</feature>
<accession>A0A8J3AVR9</accession>
<reference evidence="4" key="1">
    <citation type="journal article" date="2019" name="Int. J. Syst. Evol. Microbiol.">
        <title>The Global Catalogue of Microorganisms (GCM) 10K type strain sequencing project: providing services to taxonomists for standard genome sequencing and annotation.</title>
        <authorList>
            <consortium name="The Broad Institute Genomics Platform"/>
            <consortium name="The Broad Institute Genome Sequencing Center for Infectious Disease"/>
            <person name="Wu L."/>
            <person name="Ma J."/>
        </authorList>
    </citation>
    <scope>NUCLEOTIDE SEQUENCE [LARGE SCALE GENOMIC DNA]</scope>
    <source>
        <strain evidence="4">CCM 2767</strain>
    </source>
</reference>
<organism evidence="3 4">
    <name type="scientific">Oxalicibacterium faecigallinarum</name>
    <dbReference type="NCBI Taxonomy" id="573741"/>
    <lineage>
        <taxon>Bacteria</taxon>
        <taxon>Pseudomonadati</taxon>
        <taxon>Pseudomonadota</taxon>
        <taxon>Betaproteobacteria</taxon>
        <taxon>Burkholderiales</taxon>
        <taxon>Oxalobacteraceae</taxon>
        <taxon>Oxalicibacterium</taxon>
    </lineage>
</organism>
<proteinExistence type="predicted"/>